<evidence type="ECO:0008006" key="5">
    <source>
        <dbReference type="Google" id="ProtNLM"/>
    </source>
</evidence>
<comment type="similarity">
    <text evidence="1">Belongs to the TMA16 family.</text>
</comment>
<accession>A0ABR4PSB7</accession>
<dbReference type="InterPro" id="IPR021346">
    <property type="entry name" value="Tma16"/>
</dbReference>
<organism evidence="3 4">
    <name type="scientific">Phlyctema vagabunda</name>
    <dbReference type="NCBI Taxonomy" id="108571"/>
    <lineage>
        <taxon>Eukaryota</taxon>
        <taxon>Fungi</taxon>
        <taxon>Dikarya</taxon>
        <taxon>Ascomycota</taxon>
        <taxon>Pezizomycotina</taxon>
        <taxon>Leotiomycetes</taxon>
        <taxon>Helotiales</taxon>
        <taxon>Dermateaceae</taxon>
        <taxon>Phlyctema</taxon>
    </lineage>
</organism>
<dbReference type="Proteomes" id="UP001629113">
    <property type="component" value="Unassembled WGS sequence"/>
</dbReference>
<reference evidence="3 4" key="1">
    <citation type="submission" date="2024-06" db="EMBL/GenBank/DDBJ databases">
        <title>Complete genome of Phlyctema vagabunda strain 19-DSS-EL-015.</title>
        <authorList>
            <person name="Fiorenzani C."/>
        </authorList>
    </citation>
    <scope>NUCLEOTIDE SEQUENCE [LARGE SCALE GENOMIC DNA]</scope>
    <source>
        <strain evidence="3 4">19-DSS-EL-015</strain>
    </source>
</reference>
<feature type="region of interest" description="Disordered" evidence="2">
    <location>
        <begin position="1"/>
        <end position="30"/>
    </location>
</feature>
<feature type="compositionally biased region" description="Basic residues" evidence="2">
    <location>
        <begin position="8"/>
        <end position="17"/>
    </location>
</feature>
<keyword evidence="4" id="KW-1185">Reference proteome</keyword>
<dbReference type="InterPro" id="IPR038356">
    <property type="entry name" value="Tma16_sf"/>
</dbReference>
<comment type="caution">
    <text evidence="3">The sequence shown here is derived from an EMBL/GenBank/DDBJ whole genome shotgun (WGS) entry which is preliminary data.</text>
</comment>
<dbReference type="PANTHER" id="PTHR13349:SF2">
    <property type="entry name" value="TRANSLATION MACHINERY-ASSOCIATED PROTEIN 16"/>
    <property type="match status" value="1"/>
</dbReference>
<evidence type="ECO:0000256" key="2">
    <source>
        <dbReference type="SAM" id="MobiDB-lite"/>
    </source>
</evidence>
<dbReference type="Gene3D" id="1.20.1440.170">
    <property type="entry name" value="Translation machinery-associated protein 16-like"/>
    <property type="match status" value="1"/>
</dbReference>
<evidence type="ECO:0000256" key="1">
    <source>
        <dbReference type="ARBA" id="ARBA00034127"/>
    </source>
</evidence>
<sequence>MPKSVEKTRKKIAKKKGNITALHENSRDSQRLRRALMRDDKLERVAAARKKNDKPLVVRAAFFQEAIRQNEGKPLELDAIQDLIRAFVHQHDEEYNALKKERRAGRPASTREDILRMKITTDEKEYENGFYLPDLTLEENVIYLDRWEGDWSYLSTLKWVRVTSGGVVAASIFPPKGQS</sequence>
<dbReference type="EMBL" id="JBFCZG010000002">
    <property type="protein sequence ID" value="KAL3426265.1"/>
    <property type="molecule type" value="Genomic_DNA"/>
</dbReference>
<proteinExistence type="inferred from homology"/>
<evidence type="ECO:0000313" key="3">
    <source>
        <dbReference type="EMBL" id="KAL3426265.1"/>
    </source>
</evidence>
<gene>
    <name evidence="3" type="ORF">PVAG01_03056</name>
</gene>
<evidence type="ECO:0000313" key="4">
    <source>
        <dbReference type="Proteomes" id="UP001629113"/>
    </source>
</evidence>
<protein>
    <recommendedName>
        <fullName evidence="5">Translation machinery-associated protein 16</fullName>
    </recommendedName>
</protein>
<name>A0ABR4PSB7_9HELO</name>
<dbReference type="PANTHER" id="PTHR13349">
    <property type="entry name" value="TRANSLATION MACHINERY-ASSOCIATED PROTEIN 16"/>
    <property type="match status" value="1"/>
</dbReference>
<dbReference type="Pfam" id="PF11176">
    <property type="entry name" value="Tma16"/>
    <property type="match status" value="1"/>
</dbReference>